<evidence type="ECO:0000259" key="1">
    <source>
        <dbReference type="Pfam" id="PF00582"/>
    </source>
</evidence>
<evidence type="ECO:0000313" key="3">
    <source>
        <dbReference type="Proteomes" id="UP000237889"/>
    </source>
</evidence>
<protein>
    <submittedName>
        <fullName evidence="2">Universal stress protein UspA</fullName>
    </submittedName>
</protein>
<proteinExistence type="predicted"/>
<reference evidence="2 3" key="1">
    <citation type="submission" date="2018-03" db="EMBL/GenBank/DDBJ databases">
        <title>Genome sequencing of Phreatobacter sp.</title>
        <authorList>
            <person name="Kim S.-J."/>
            <person name="Heo J."/>
            <person name="Kwon S.-W."/>
        </authorList>
    </citation>
    <scope>NUCLEOTIDE SEQUENCE [LARGE SCALE GENOMIC DNA]</scope>
    <source>
        <strain evidence="2 3">S-12</strain>
    </source>
</reference>
<dbReference type="Pfam" id="PF00582">
    <property type="entry name" value="Usp"/>
    <property type="match status" value="1"/>
</dbReference>
<dbReference type="OrthoDB" id="9813682at2"/>
<dbReference type="CDD" id="cd00293">
    <property type="entry name" value="USP-like"/>
    <property type="match status" value="1"/>
</dbReference>
<name>A0A2S0NFW7_9HYPH</name>
<accession>A0A2S0NFW7</accession>
<evidence type="ECO:0000313" key="2">
    <source>
        <dbReference type="EMBL" id="AVO46936.1"/>
    </source>
</evidence>
<feature type="domain" description="UspA" evidence="1">
    <location>
        <begin position="15"/>
        <end position="153"/>
    </location>
</feature>
<organism evidence="2 3">
    <name type="scientific">Phreatobacter cathodiphilus</name>
    <dbReference type="NCBI Taxonomy" id="1868589"/>
    <lineage>
        <taxon>Bacteria</taxon>
        <taxon>Pseudomonadati</taxon>
        <taxon>Pseudomonadota</taxon>
        <taxon>Alphaproteobacteria</taxon>
        <taxon>Hyphomicrobiales</taxon>
        <taxon>Phreatobacteraceae</taxon>
        <taxon>Phreatobacter</taxon>
    </lineage>
</organism>
<sequence>MTRKREAYHSGHTPKFMVVVDDSPECDRAIVFAARRASRTGHRLQMLAVVEPKIGDGQALFGVADVMRAEAHADARAKLDAAADRAMKLVGVEPELVVREGTLAEAIIAQIEDDPDVSILILAAGAGKDGPGPLVSGLARTAGSYPIPVAIVPGQLSDEEIEALA</sequence>
<dbReference type="Proteomes" id="UP000237889">
    <property type="component" value="Chromosome"/>
</dbReference>
<dbReference type="RefSeq" id="WP_106750306.1">
    <property type="nucleotide sequence ID" value="NZ_CP027668.1"/>
</dbReference>
<dbReference type="AlphaFoldDB" id="A0A2S0NFW7"/>
<gene>
    <name evidence="2" type="ORF">C6569_18790</name>
</gene>
<keyword evidence="3" id="KW-1185">Reference proteome</keyword>
<dbReference type="Gene3D" id="3.40.50.12370">
    <property type="match status" value="1"/>
</dbReference>
<dbReference type="KEGG" id="phr:C6569_18790"/>
<dbReference type="InterPro" id="IPR006016">
    <property type="entry name" value="UspA"/>
</dbReference>
<dbReference type="EMBL" id="CP027668">
    <property type="protein sequence ID" value="AVO46936.1"/>
    <property type="molecule type" value="Genomic_DNA"/>
</dbReference>
<dbReference type="SUPFAM" id="SSF52402">
    <property type="entry name" value="Adenine nucleotide alpha hydrolases-like"/>
    <property type="match status" value="1"/>
</dbReference>